<keyword evidence="3" id="KW-1185">Reference proteome</keyword>
<comment type="caution">
    <text evidence="2">The sequence shown here is derived from an EMBL/GenBank/DDBJ whole genome shotgun (WGS) entry which is preliminary data.</text>
</comment>
<sequence>MPRTKQTAQKLTRAPMLCMALGAAIPKEDKTMPMPDQKNRQAERGLENSQNNEVHTQNNIIILDCTYITCWFCSNCKNGRLLMECSSCLRALCKHYMEVPKTMLIEALFTCTYCHLHSGNAQNNKIAPYMGLSTMKTLLTIHGSIIIFLRLATIPSAGSSAMLVYHDLYPYISKGIALMKLEYDLQHLVVSLHMSPK</sequence>
<dbReference type="AlphaFoldDB" id="A0A369JIL1"/>
<feature type="region of interest" description="Disordered" evidence="1">
    <location>
        <begin position="28"/>
        <end position="51"/>
    </location>
</feature>
<evidence type="ECO:0000313" key="3">
    <source>
        <dbReference type="Proteomes" id="UP000076154"/>
    </source>
</evidence>
<reference evidence="2" key="1">
    <citation type="submission" date="2018-04" db="EMBL/GenBank/DDBJ databases">
        <title>Whole genome sequencing of Hypsizygus marmoreus.</title>
        <authorList>
            <person name="Choi I.-G."/>
            <person name="Min B."/>
            <person name="Kim J.-G."/>
            <person name="Kim S."/>
            <person name="Oh Y.-L."/>
            <person name="Kong W.-S."/>
            <person name="Park H."/>
            <person name="Jeong J."/>
            <person name="Song E.-S."/>
        </authorList>
    </citation>
    <scope>NUCLEOTIDE SEQUENCE [LARGE SCALE GENOMIC DNA]</scope>
    <source>
        <strain evidence="2">51987-8</strain>
    </source>
</reference>
<name>A0A369JIL1_HYPMA</name>
<accession>A0A369JIL1</accession>
<evidence type="ECO:0000313" key="2">
    <source>
        <dbReference type="EMBL" id="RDB19553.1"/>
    </source>
</evidence>
<dbReference type="EMBL" id="LUEZ02000079">
    <property type="protein sequence ID" value="RDB19553.1"/>
    <property type="molecule type" value="Genomic_DNA"/>
</dbReference>
<protein>
    <submittedName>
        <fullName evidence="2">Uncharacterized protein</fullName>
    </submittedName>
</protein>
<proteinExistence type="predicted"/>
<dbReference type="Proteomes" id="UP000076154">
    <property type="component" value="Unassembled WGS sequence"/>
</dbReference>
<gene>
    <name evidence="2" type="ORF">Hypma_013357</name>
</gene>
<dbReference type="InParanoid" id="A0A369JIL1"/>
<feature type="compositionally biased region" description="Basic and acidic residues" evidence="1">
    <location>
        <begin position="28"/>
        <end position="46"/>
    </location>
</feature>
<organism evidence="2 3">
    <name type="scientific">Hypsizygus marmoreus</name>
    <name type="common">White beech mushroom</name>
    <name type="synonym">Agaricus marmoreus</name>
    <dbReference type="NCBI Taxonomy" id="39966"/>
    <lineage>
        <taxon>Eukaryota</taxon>
        <taxon>Fungi</taxon>
        <taxon>Dikarya</taxon>
        <taxon>Basidiomycota</taxon>
        <taxon>Agaricomycotina</taxon>
        <taxon>Agaricomycetes</taxon>
        <taxon>Agaricomycetidae</taxon>
        <taxon>Agaricales</taxon>
        <taxon>Tricholomatineae</taxon>
        <taxon>Lyophyllaceae</taxon>
        <taxon>Hypsizygus</taxon>
    </lineage>
</organism>
<evidence type="ECO:0000256" key="1">
    <source>
        <dbReference type="SAM" id="MobiDB-lite"/>
    </source>
</evidence>
<dbReference type="OrthoDB" id="3067692at2759"/>